<dbReference type="InterPro" id="IPR009612">
    <property type="entry name" value="IcmF-rel"/>
</dbReference>
<keyword evidence="1" id="KW-1133">Transmembrane helix</keyword>
<dbReference type="EMBL" id="JBHDIY010000004">
    <property type="protein sequence ID" value="MFL4472334.1"/>
    <property type="molecule type" value="Genomic_DNA"/>
</dbReference>
<evidence type="ECO:0000259" key="2">
    <source>
        <dbReference type="Pfam" id="PF06761"/>
    </source>
</evidence>
<dbReference type="Pfam" id="PF06761">
    <property type="entry name" value="IcmF-related"/>
    <property type="match status" value="1"/>
</dbReference>
<feature type="transmembrane region" description="Helical" evidence="1">
    <location>
        <begin position="12"/>
        <end position="30"/>
    </location>
</feature>
<accession>A0ABW8V005</accession>
<dbReference type="PANTHER" id="PTHR36153:SF1">
    <property type="entry name" value="TYPE VI SECRETION SYSTEM COMPONENT TSSM1"/>
    <property type="match status" value="1"/>
</dbReference>
<comment type="caution">
    <text evidence="3">The sequence shown here is derived from an EMBL/GenBank/DDBJ whole genome shotgun (WGS) entry which is preliminary data.</text>
</comment>
<proteinExistence type="predicted"/>
<reference evidence="3 4" key="1">
    <citation type="submission" date="2024-08" db="EMBL/GenBank/DDBJ databases">
        <title>Tateyamaria sp. nov., isolated from marine algae.</title>
        <authorList>
            <person name="Choi B.J."/>
            <person name="Kim J.M."/>
            <person name="Lee J.K."/>
            <person name="Choi D.G."/>
            <person name="Bayburt H."/>
            <person name="Baek J.H."/>
            <person name="Han D.M."/>
            <person name="Jeon C.O."/>
        </authorList>
    </citation>
    <scope>NUCLEOTIDE SEQUENCE [LARGE SCALE GENOMIC DNA]</scope>
    <source>
        <strain evidence="3 4">KMU-156</strain>
    </source>
</reference>
<dbReference type="InterPro" id="IPR053156">
    <property type="entry name" value="T6SS_TssM-like"/>
</dbReference>
<name>A0ABW8V005_9RHOB</name>
<organism evidence="3 4">
    <name type="scientific">Tateyamaria armeniaca</name>
    <dbReference type="NCBI Taxonomy" id="2518930"/>
    <lineage>
        <taxon>Bacteria</taxon>
        <taxon>Pseudomonadati</taxon>
        <taxon>Pseudomonadota</taxon>
        <taxon>Alphaproteobacteria</taxon>
        <taxon>Rhodobacterales</taxon>
        <taxon>Roseobacteraceae</taxon>
        <taxon>Tateyamaria</taxon>
    </lineage>
</organism>
<keyword evidence="1" id="KW-0472">Membrane</keyword>
<keyword evidence="4" id="KW-1185">Reference proteome</keyword>
<dbReference type="Proteomes" id="UP001627408">
    <property type="component" value="Unassembled WGS sequence"/>
</dbReference>
<protein>
    <submittedName>
        <fullName evidence="3">ImcF-related family protein</fullName>
    </submittedName>
</protein>
<feature type="domain" description="IcmF-related" evidence="2">
    <location>
        <begin position="68"/>
        <end position="347"/>
    </location>
</feature>
<dbReference type="RefSeq" id="WP_407594573.1">
    <property type="nucleotide sequence ID" value="NZ_JBHDIY010000004.1"/>
</dbReference>
<evidence type="ECO:0000256" key="1">
    <source>
        <dbReference type="SAM" id="Phobius"/>
    </source>
</evidence>
<evidence type="ECO:0000313" key="3">
    <source>
        <dbReference type="EMBL" id="MFL4472334.1"/>
    </source>
</evidence>
<gene>
    <name evidence="3" type="ORF">ACERZ8_21510</name>
</gene>
<keyword evidence="1" id="KW-0812">Transmembrane</keyword>
<dbReference type="PANTHER" id="PTHR36153">
    <property type="entry name" value="INNER MEMBRANE PROTEIN-RELATED"/>
    <property type="match status" value="1"/>
</dbReference>
<evidence type="ECO:0000313" key="4">
    <source>
        <dbReference type="Proteomes" id="UP001627408"/>
    </source>
</evidence>
<sequence>MRRAIGRAFGKGIITLVSVALMGILGFSFWKNATLVREVAGQTQAYQQRAGAFLGPQRIADASTRPLLPALGTLRAMPAGYANPRPQDFAQDLGLSRRDALRGAAVQAYSDSLEQLLRPRMMLQVEEDLAQYLVDDRKIDAYRALKVYILLAKEQDGREDDLAIQSYFAQVWAEDYAGADAEYRAINAHLAAMLELDSRATPLVAANAALIGRVREAIADVPPAARAYGAIRSQAGTLPPLRLADEMGDATLLATTDGRPLETLGVPGLFTYDGYWGFFQTALLDAAAQLEADAWVLGGADTQPLQSDAALSGEVHALYARDFEQVWTRMLDRVAVVDTGGDTAALADAAGGLLVRLSAVVDTQTRLSEVDVNALKSNQNFAGSDGMIVQAGRVERPFALWHQMLAGVPGGVRWTLFWTGWPRRKTWRRQGRGICWWPCPSVGRCLILCCA</sequence>